<keyword evidence="1" id="KW-1133">Transmembrane helix</keyword>
<keyword evidence="3" id="KW-1185">Reference proteome</keyword>
<feature type="transmembrane region" description="Helical" evidence="1">
    <location>
        <begin position="159"/>
        <end position="185"/>
    </location>
</feature>
<feature type="transmembrane region" description="Helical" evidence="1">
    <location>
        <begin position="137"/>
        <end position="153"/>
    </location>
</feature>
<dbReference type="Pfam" id="PF05857">
    <property type="entry name" value="TraX"/>
    <property type="match status" value="1"/>
</dbReference>
<name>A0ABT2TH12_9FIRM</name>
<dbReference type="InterPro" id="IPR008875">
    <property type="entry name" value="TraX"/>
</dbReference>
<dbReference type="RefSeq" id="WP_262590671.1">
    <property type="nucleotide sequence ID" value="NZ_JAOQJQ010000001.1"/>
</dbReference>
<keyword evidence="1" id="KW-0812">Transmembrane</keyword>
<evidence type="ECO:0000256" key="1">
    <source>
        <dbReference type="SAM" id="Phobius"/>
    </source>
</evidence>
<protein>
    <submittedName>
        <fullName evidence="2">Conjugal transfer protein TraX</fullName>
    </submittedName>
</protein>
<keyword evidence="1" id="KW-0472">Membrane</keyword>
<organism evidence="2 3">
    <name type="scientific">Brotonthovivens ammoniilytica</name>
    <dbReference type="NCBI Taxonomy" id="2981725"/>
    <lineage>
        <taxon>Bacteria</taxon>
        <taxon>Bacillati</taxon>
        <taxon>Bacillota</taxon>
        <taxon>Clostridia</taxon>
        <taxon>Lachnospirales</taxon>
        <taxon>Lachnospiraceae</taxon>
        <taxon>Brotonthovivens</taxon>
    </lineage>
</organism>
<accession>A0ABT2TH12</accession>
<dbReference type="Proteomes" id="UP001652442">
    <property type="component" value="Unassembled WGS sequence"/>
</dbReference>
<evidence type="ECO:0000313" key="2">
    <source>
        <dbReference type="EMBL" id="MCU6761483.1"/>
    </source>
</evidence>
<evidence type="ECO:0000313" key="3">
    <source>
        <dbReference type="Proteomes" id="UP001652442"/>
    </source>
</evidence>
<feature type="transmembrane region" description="Helical" evidence="1">
    <location>
        <begin position="197"/>
        <end position="218"/>
    </location>
</feature>
<feature type="transmembrane region" description="Helical" evidence="1">
    <location>
        <begin position="35"/>
        <end position="53"/>
    </location>
</feature>
<sequence>MKETQVGLNGFALKMTAVVSMLCDHLGKVFFPDCIILNIIGRLAFPLFAFVLAEGFLHTKDVKKYMLRLLIFALLSEIPYDLARTGHLFSWDSQNVFWTLLFGVFMLYLVQKTGSVGGQFVIVVAVMAAAMIARTDYSAFGIAVVFVFYFFYHRPAWKYLAFTVLMLLMGNTVQIAAIASVLPMALYNGRRGISCKYFFYAFYPCHLMILFLISAYLYPVVWQHILV</sequence>
<reference evidence="2 3" key="1">
    <citation type="journal article" date="2021" name="ISME Commun">
        <title>Automated analysis of genomic sequences facilitates high-throughput and comprehensive description of bacteria.</title>
        <authorList>
            <person name="Hitch T.C.A."/>
        </authorList>
    </citation>
    <scope>NUCLEOTIDE SEQUENCE [LARGE SCALE GENOMIC DNA]</scope>
    <source>
        <strain evidence="2 3">Sanger_109</strain>
    </source>
</reference>
<comment type="caution">
    <text evidence="2">The sequence shown here is derived from an EMBL/GenBank/DDBJ whole genome shotgun (WGS) entry which is preliminary data.</text>
</comment>
<feature type="transmembrane region" description="Helical" evidence="1">
    <location>
        <begin position="65"/>
        <end position="83"/>
    </location>
</feature>
<proteinExistence type="predicted"/>
<gene>
    <name evidence="2" type="ORF">OCV88_03895</name>
</gene>
<dbReference type="EMBL" id="JAOQJQ010000001">
    <property type="protein sequence ID" value="MCU6761483.1"/>
    <property type="molecule type" value="Genomic_DNA"/>
</dbReference>